<keyword evidence="3" id="KW-1185">Reference proteome</keyword>
<dbReference type="EMBL" id="MU842926">
    <property type="protein sequence ID" value="KAK2025913.1"/>
    <property type="molecule type" value="Genomic_DNA"/>
</dbReference>
<proteinExistence type="predicted"/>
<feature type="region of interest" description="Disordered" evidence="1">
    <location>
        <begin position="357"/>
        <end position="490"/>
    </location>
</feature>
<feature type="region of interest" description="Disordered" evidence="1">
    <location>
        <begin position="91"/>
        <end position="124"/>
    </location>
</feature>
<sequence length="490" mass="53374">MCNILQPVAECQQCSKAVEFEPLPQPCSQIANTLELEIGRCGTLTSQTVSDPRGRVCEDCRVSPAQPKTERTNRSNGEVKSYPLADYLESFLPPPEPTARNDAAQQGSLATTSPEAERHVRESRAKYTFPSETACEDAEGVRVPVDTPAALSGSKAQPPLLETVLDAGAPGVHASTLRSATALRIETPWNESAPERACDPWWYPEIWGPAKDLPRELARLLRRIPPADTFHGHRIYVFHDGDGGEGKAGQQQQQQQQATVLLATPGGTRARVVSGALYDEGARLVTRRHLARARYEELSREEREKMAEGEQCCIFHPCRVASCPLLHADGQHRPARPAGETLLGAMERGYAWRKNWGARTGIPRPTTSPVSSRRRYAGSRTPPRQREEEEEEEEEEEGPSPGASGPPAARQTSTGAGDAGFPGAPSGLSSTACSPARSGRTDRFAYRGRAGRIRPAHHYHHHPGARRNGSPAPIGERRRPRASSVSGTRA</sequence>
<reference evidence="2" key="1">
    <citation type="submission" date="2021-06" db="EMBL/GenBank/DDBJ databases">
        <title>Comparative genomics, transcriptomics and evolutionary studies reveal genomic signatures of adaptation to plant cell wall in hemibiotrophic fungi.</title>
        <authorList>
            <consortium name="DOE Joint Genome Institute"/>
            <person name="Baroncelli R."/>
            <person name="Diaz J.F."/>
            <person name="Benocci T."/>
            <person name="Peng M."/>
            <person name="Battaglia E."/>
            <person name="Haridas S."/>
            <person name="Andreopoulos W."/>
            <person name="Labutti K."/>
            <person name="Pangilinan J."/>
            <person name="Floch G.L."/>
            <person name="Makela M.R."/>
            <person name="Henrissat B."/>
            <person name="Grigoriev I.V."/>
            <person name="Crouch J.A."/>
            <person name="De Vries R.P."/>
            <person name="Sukno S.A."/>
            <person name="Thon M.R."/>
        </authorList>
    </citation>
    <scope>NUCLEOTIDE SEQUENCE</scope>
    <source>
        <strain evidence="2">MAFF235873</strain>
    </source>
</reference>
<dbReference type="Proteomes" id="UP001232148">
    <property type="component" value="Unassembled WGS sequence"/>
</dbReference>
<gene>
    <name evidence="2" type="ORF">LX32DRAFT_595813</name>
</gene>
<evidence type="ECO:0000313" key="3">
    <source>
        <dbReference type="Proteomes" id="UP001232148"/>
    </source>
</evidence>
<feature type="compositionally biased region" description="Polar residues" evidence="1">
    <location>
        <begin position="103"/>
        <end position="114"/>
    </location>
</feature>
<feature type="compositionally biased region" description="Low complexity" evidence="1">
    <location>
        <begin position="399"/>
        <end position="409"/>
    </location>
</feature>
<evidence type="ECO:0000256" key="1">
    <source>
        <dbReference type="SAM" id="MobiDB-lite"/>
    </source>
</evidence>
<name>A0AAD9HBQ3_9PEZI</name>
<feature type="compositionally biased region" description="Basic and acidic residues" evidence="1">
    <location>
        <begin position="115"/>
        <end position="124"/>
    </location>
</feature>
<organism evidence="2 3">
    <name type="scientific">Colletotrichum zoysiae</name>
    <dbReference type="NCBI Taxonomy" id="1216348"/>
    <lineage>
        <taxon>Eukaryota</taxon>
        <taxon>Fungi</taxon>
        <taxon>Dikarya</taxon>
        <taxon>Ascomycota</taxon>
        <taxon>Pezizomycotina</taxon>
        <taxon>Sordariomycetes</taxon>
        <taxon>Hypocreomycetidae</taxon>
        <taxon>Glomerellales</taxon>
        <taxon>Glomerellaceae</taxon>
        <taxon>Colletotrichum</taxon>
        <taxon>Colletotrichum graminicola species complex</taxon>
    </lineage>
</organism>
<feature type="compositionally biased region" description="Basic residues" evidence="1">
    <location>
        <begin position="449"/>
        <end position="465"/>
    </location>
</feature>
<accession>A0AAD9HBQ3</accession>
<protein>
    <submittedName>
        <fullName evidence="2">Uncharacterized protein</fullName>
    </submittedName>
</protein>
<dbReference type="AlphaFoldDB" id="A0AAD9HBQ3"/>
<evidence type="ECO:0000313" key="2">
    <source>
        <dbReference type="EMBL" id="KAK2025913.1"/>
    </source>
</evidence>
<feature type="compositionally biased region" description="Acidic residues" evidence="1">
    <location>
        <begin position="388"/>
        <end position="398"/>
    </location>
</feature>
<comment type="caution">
    <text evidence="2">The sequence shown here is derived from an EMBL/GenBank/DDBJ whole genome shotgun (WGS) entry which is preliminary data.</text>
</comment>